<accession>J7RIA7</accession>
<reference evidence="2 3" key="1">
    <citation type="journal article" date="2011" name="Proc. Natl. Acad. Sci. U.S.A.">
        <title>Evolutionary erosion of yeast sex chromosomes by mating-type switching accidents.</title>
        <authorList>
            <person name="Gordon J.L."/>
            <person name="Armisen D."/>
            <person name="Proux-Wera E."/>
            <person name="Oheigeartaigh S.S."/>
            <person name="Byrne K.P."/>
            <person name="Wolfe K.H."/>
        </authorList>
    </citation>
    <scope>NUCLEOTIDE SEQUENCE [LARGE SCALE GENOMIC DNA]</scope>
    <source>
        <strain evidence="3">ATCC MYA-139 / BCRC 22969 / CBS 8797 / CCRC 22969 / KCTC 17520 / NBRC 10181 / NCYC 3082</strain>
    </source>
</reference>
<dbReference type="GO" id="GO:0070086">
    <property type="term" value="P:ubiquitin-dependent endocytosis"/>
    <property type="evidence" value="ECO:0007669"/>
    <property type="project" value="TreeGrafter"/>
</dbReference>
<dbReference type="HOGENOM" id="CLU_502529_0_0_1"/>
<dbReference type="eggNOG" id="KOG3780">
    <property type="taxonomic scope" value="Eukaryota"/>
</dbReference>
<evidence type="ECO:0000313" key="3">
    <source>
        <dbReference type="Proteomes" id="UP000006310"/>
    </source>
</evidence>
<name>J7RIA7_HUIN7</name>
<reference evidence="3" key="2">
    <citation type="submission" date="2012-08" db="EMBL/GenBank/DDBJ databases">
        <title>Genome sequence of Kazachstania naganishii.</title>
        <authorList>
            <person name="Gordon J.L."/>
            <person name="Armisen D."/>
            <person name="Proux-Wera E."/>
            <person name="OhEigeartaigh S.S."/>
            <person name="Byrne K.P."/>
            <person name="Wolfe K.H."/>
        </authorList>
    </citation>
    <scope>NUCLEOTIDE SEQUENCE [LARGE SCALE GENOMIC DNA]</scope>
    <source>
        <strain evidence="3">ATCC MYA-139 / BCRC 22969 / CBS 8797 / CCRC 22969 / KCTC 17520 / NBRC 10181 / NCYC 3082</strain>
    </source>
</reference>
<feature type="domain" description="Arrestin C-terminal-like" evidence="1">
    <location>
        <begin position="114"/>
        <end position="304"/>
    </location>
</feature>
<proteinExistence type="predicted"/>
<sequence length="542" mass="62510">MSWPEFAHSRDLELRQQQQQQIKTILRHRWEFVSSETLLTAGRNYSYYFEYVVPPTAQESVRVDYAQTKYNLSLEIWKPHKRKPLCGKVPVQVVRSPHEDSLADTEPIVIAKNWKDSLFYEITVSSKSALLDAYLPISVYAMPIEKVHLHRVRIYLTETINYRYIPRRADADKEFHRRGPQNKYLLLEHNGPENDTNGVLDFFKRRPKNEVKSYGNLLQEDEGDTNNGDGNGQTCLANKLFEYDVYVPQIFNSFKQFHPDTNSREVEINHWLQVSLRISKMISDERKHFEVTVDTPIQLVNKLCSHANILPPRYDTTVRNSNATDQQFHSSNRRFPKEIYQTAILSPDVFSTDVTIPNVVVVPGSNPSNVTRLVHTTKRRSEPLLKTPKFLSNIYQPRVLPQGLTTAQAVPKSARNESETAIIDSDDSDPFSLLINDPKTDIAPPSYDESMLMANDHISKETTTTHWDDTVDEDLAAQWSRYKIEFVPNYAKRKRRTTSSTLTEANHIQVIKHTLPLQDGEEDMATLFNVEEHSGMPIPLNN</sequence>
<dbReference type="InterPro" id="IPR050357">
    <property type="entry name" value="Arrestin_domain-protein"/>
</dbReference>
<organism evidence="2 3">
    <name type="scientific">Huiozyma naganishii (strain ATCC MYA-139 / BCRC 22969 / CBS 8797 / KCTC 17520 / NBRC 10181 / NCYC 3082 / Yp74L-3)</name>
    <name type="common">Yeast</name>
    <name type="synonym">Kazachstania naganishii</name>
    <dbReference type="NCBI Taxonomy" id="1071383"/>
    <lineage>
        <taxon>Eukaryota</taxon>
        <taxon>Fungi</taxon>
        <taxon>Dikarya</taxon>
        <taxon>Ascomycota</taxon>
        <taxon>Saccharomycotina</taxon>
        <taxon>Saccharomycetes</taxon>
        <taxon>Saccharomycetales</taxon>
        <taxon>Saccharomycetaceae</taxon>
        <taxon>Huiozyma</taxon>
    </lineage>
</organism>
<dbReference type="PANTHER" id="PTHR11188:SF168">
    <property type="entry name" value="PROTEIN ECM21-RELATED"/>
    <property type="match status" value="1"/>
</dbReference>
<dbReference type="GeneID" id="34524948"/>
<dbReference type="PANTHER" id="PTHR11188">
    <property type="entry name" value="ARRESTIN DOMAIN CONTAINING PROTEIN"/>
    <property type="match status" value="1"/>
</dbReference>
<keyword evidence="3" id="KW-1185">Reference proteome</keyword>
<dbReference type="STRING" id="1071383.J7RIA7"/>
<protein>
    <recommendedName>
        <fullName evidence="1">Arrestin C-terminal-like domain-containing protein</fullName>
    </recommendedName>
</protein>
<dbReference type="EMBL" id="HE978316">
    <property type="protein sequence ID" value="CCK69268.1"/>
    <property type="molecule type" value="Genomic_DNA"/>
</dbReference>
<dbReference type="Proteomes" id="UP000006310">
    <property type="component" value="Chromosome 3"/>
</dbReference>
<evidence type="ECO:0000259" key="1">
    <source>
        <dbReference type="SMART" id="SM01017"/>
    </source>
</evidence>
<dbReference type="GO" id="GO:0005829">
    <property type="term" value="C:cytosol"/>
    <property type="evidence" value="ECO:0007669"/>
    <property type="project" value="TreeGrafter"/>
</dbReference>
<dbReference type="KEGG" id="kng:KNAG_0C01550"/>
<dbReference type="RefSeq" id="XP_022463514.1">
    <property type="nucleotide sequence ID" value="XM_022606860.1"/>
</dbReference>
<dbReference type="InterPro" id="IPR011022">
    <property type="entry name" value="Arrestin_C-like"/>
</dbReference>
<dbReference type="AlphaFoldDB" id="J7RIA7"/>
<dbReference type="GO" id="GO:0030674">
    <property type="term" value="F:protein-macromolecule adaptor activity"/>
    <property type="evidence" value="ECO:0007669"/>
    <property type="project" value="TreeGrafter"/>
</dbReference>
<evidence type="ECO:0000313" key="2">
    <source>
        <dbReference type="EMBL" id="CCK69268.1"/>
    </source>
</evidence>
<dbReference type="OrthoDB" id="2238745at2759"/>
<dbReference type="SMART" id="SM01017">
    <property type="entry name" value="Arrestin_C"/>
    <property type="match status" value="1"/>
</dbReference>
<dbReference type="GO" id="GO:0031625">
    <property type="term" value="F:ubiquitin protein ligase binding"/>
    <property type="evidence" value="ECO:0007669"/>
    <property type="project" value="TreeGrafter"/>
</dbReference>
<gene>
    <name evidence="2" type="primary">KNAG0C01550</name>
    <name evidence="2" type="ordered locus">KNAG_0C01550</name>
</gene>